<dbReference type="Proteomes" id="UP001458415">
    <property type="component" value="Unassembled WGS sequence"/>
</dbReference>
<proteinExistence type="predicted"/>
<accession>A0ABV1VXQ8</accession>
<keyword evidence="7" id="KW-1185">Reference proteome</keyword>
<reference evidence="6 7" key="1">
    <citation type="submission" date="2024-06" db="EMBL/GenBank/DDBJ databases">
        <title>The Natural Products Discovery Center: Release of the First 8490 Sequenced Strains for Exploring Actinobacteria Biosynthetic Diversity.</title>
        <authorList>
            <person name="Kalkreuter E."/>
            <person name="Kautsar S.A."/>
            <person name="Yang D."/>
            <person name="Bader C.D."/>
            <person name="Teijaro C.N."/>
            <person name="Fluegel L."/>
            <person name="Davis C.M."/>
            <person name="Simpson J.R."/>
            <person name="Lauterbach L."/>
            <person name="Steele A.D."/>
            <person name="Gui C."/>
            <person name="Meng S."/>
            <person name="Li G."/>
            <person name="Viehrig K."/>
            <person name="Ye F."/>
            <person name="Su P."/>
            <person name="Kiefer A.F."/>
            <person name="Nichols A."/>
            <person name="Cepeda A.J."/>
            <person name="Yan W."/>
            <person name="Fan B."/>
            <person name="Jiang Y."/>
            <person name="Adhikari A."/>
            <person name="Zheng C.-J."/>
            <person name="Schuster L."/>
            <person name="Cowan T.M."/>
            <person name="Smanski M.J."/>
            <person name="Chevrette M.G."/>
            <person name="De Carvalho L.P.S."/>
            <person name="Shen B."/>
        </authorList>
    </citation>
    <scope>NUCLEOTIDE SEQUENCE [LARGE SCALE GENOMIC DNA]</scope>
    <source>
        <strain evidence="6 7">NPDC000634</strain>
    </source>
</reference>
<evidence type="ECO:0000313" key="7">
    <source>
        <dbReference type="Proteomes" id="UP001458415"/>
    </source>
</evidence>
<dbReference type="EMBL" id="JBEPCU010000063">
    <property type="protein sequence ID" value="MER6976725.1"/>
    <property type="molecule type" value="Genomic_DNA"/>
</dbReference>
<organism evidence="6 7">
    <name type="scientific">Streptomyces carpinensis</name>
    <dbReference type="NCBI Taxonomy" id="66369"/>
    <lineage>
        <taxon>Bacteria</taxon>
        <taxon>Bacillati</taxon>
        <taxon>Actinomycetota</taxon>
        <taxon>Actinomycetes</taxon>
        <taxon>Kitasatosporales</taxon>
        <taxon>Streptomycetaceae</taxon>
        <taxon>Streptomyces</taxon>
    </lineage>
</organism>
<evidence type="ECO:0000256" key="4">
    <source>
        <dbReference type="ARBA" id="ARBA00023139"/>
    </source>
</evidence>
<dbReference type="RefSeq" id="WP_158103883.1">
    <property type="nucleotide sequence ID" value="NZ_MUBM01000150.1"/>
</dbReference>
<protein>
    <submittedName>
        <fullName evidence="6">LppP/LprE family lipoprotein</fullName>
    </submittedName>
</protein>
<keyword evidence="5 6" id="KW-0449">Lipoprotein</keyword>
<dbReference type="Pfam" id="PF14041">
    <property type="entry name" value="Lipoprotein_21"/>
    <property type="match status" value="1"/>
</dbReference>
<name>A0ABV1VXQ8_9ACTN</name>
<keyword evidence="4" id="KW-0564">Palmitate</keyword>
<keyword evidence="1" id="KW-1003">Cell membrane</keyword>
<keyword evidence="2" id="KW-0732">Signal</keyword>
<keyword evidence="3" id="KW-0472">Membrane</keyword>
<sequence length="130" mass="13500">MATTVEAGDPSEHFAPSSAPVTVADGSGGYLTAVIGTRSPSADGYGQLVFFWHGTTFVGWDRSSESLAIQAITPGKPGAIRVTYAHYGPDDGLCCPSLPAVTIEYRWNGHGFTPSGMPPKRGEEAAVEGA</sequence>
<evidence type="ECO:0000256" key="1">
    <source>
        <dbReference type="ARBA" id="ARBA00022475"/>
    </source>
</evidence>
<comment type="caution">
    <text evidence="6">The sequence shown here is derived from an EMBL/GenBank/DDBJ whole genome shotgun (WGS) entry which is preliminary data.</text>
</comment>
<dbReference type="InterPro" id="IPR025971">
    <property type="entry name" value="LppP/LprE"/>
</dbReference>
<evidence type="ECO:0000313" key="6">
    <source>
        <dbReference type="EMBL" id="MER6976725.1"/>
    </source>
</evidence>
<evidence type="ECO:0000256" key="2">
    <source>
        <dbReference type="ARBA" id="ARBA00022729"/>
    </source>
</evidence>
<gene>
    <name evidence="6" type="ORF">ABT317_06725</name>
</gene>
<evidence type="ECO:0000256" key="3">
    <source>
        <dbReference type="ARBA" id="ARBA00023136"/>
    </source>
</evidence>
<evidence type="ECO:0000256" key="5">
    <source>
        <dbReference type="ARBA" id="ARBA00023288"/>
    </source>
</evidence>